<dbReference type="AlphaFoldDB" id="A0A386HTM8"/>
<dbReference type="RefSeq" id="WP_119990350.1">
    <property type="nucleotide sequence ID" value="NZ_CP032489.1"/>
</dbReference>
<keyword evidence="3" id="KW-1185">Reference proteome</keyword>
<keyword evidence="1" id="KW-0812">Transmembrane</keyword>
<reference evidence="2 3" key="1">
    <citation type="submission" date="2018-09" db="EMBL/GenBank/DDBJ databases">
        <title>Arachidicoccus sp. nov., a bacterium isolated from soil.</title>
        <authorList>
            <person name="Weon H.-Y."/>
            <person name="Kwon S.-W."/>
            <person name="Lee S.A."/>
        </authorList>
    </citation>
    <scope>NUCLEOTIDE SEQUENCE [LARGE SCALE GENOMIC DNA]</scope>
    <source>
        <strain evidence="2 3">KIS59-12</strain>
    </source>
</reference>
<protein>
    <submittedName>
        <fullName evidence="2">Uncharacterized protein</fullName>
    </submittedName>
</protein>
<dbReference type="KEGG" id="ark:D6B99_16265"/>
<evidence type="ECO:0000313" key="3">
    <source>
        <dbReference type="Proteomes" id="UP000266118"/>
    </source>
</evidence>
<proteinExistence type="predicted"/>
<dbReference type="Proteomes" id="UP000266118">
    <property type="component" value="Chromosome"/>
</dbReference>
<keyword evidence="1" id="KW-1133">Transmembrane helix</keyword>
<organism evidence="2 3">
    <name type="scientific">Arachidicoccus soli</name>
    <dbReference type="NCBI Taxonomy" id="2341117"/>
    <lineage>
        <taxon>Bacteria</taxon>
        <taxon>Pseudomonadati</taxon>
        <taxon>Bacteroidota</taxon>
        <taxon>Chitinophagia</taxon>
        <taxon>Chitinophagales</taxon>
        <taxon>Chitinophagaceae</taxon>
        <taxon>Arachidicoccus</taxon>
    </lineage>
</organism>
<evidence type="ECO:0000256" key="1">
    <source>
        <dbReference type="SAM" id="Phobius"/>
    </source>
</evidence>
<dbReference type="EMBL" id="CP032489">
    <property type="protein sequence ID" value="AYD49032.1"/>
    <property type="molecule type" value="Genomic_DNA"/>
</dbReference>
<evidence type="ECO:0000313" key="2">
    <source>
        <dbReference type="EMBL" id="AYD49032.1"/>
    </source>
</evidence>
<feature type="transmembrane region" description="Helical" evidence="1">
    <location>
        <begin position="51"/>
        <end position="70"/>
    </location>
</feature>
<sequence length="182" mass="20799">MKRRSFFKLKKNGGTSNIRLAYTEIKNEFQPVIRKGKVLLDKCIKRHPKKMMAIMLILPVINFLGLYFFTDAFKSGKGLRLSDIHITRPGIDTGEALPQIAFSFSNLKKVKTLKDTLQYLMSLQKMTFDDTLIFVRVMDQFNELTSGKDKSIPVITVEQIRSPTMVEASSILIKSKSIPHEN</sequence>
<name>A0A386HTM8_9BACT</name>
<accession>A0A386HTM8</accession>
<keyword evidence="1" id="KW-0472">Membrane</keyword>
<gene>
    <name evidence="2" type="ORF">D6B99_16265</name>
</gene>